<accession>A0A1F5WNU4</accession>
<evidence type="ECO:0000313" key="1">
    <source>
        <dbReference type="EMBL" id="OGF77328.1"/>
    </source>
</evidence>
<comment type="caution">
    <text evidence="1">The sequence shown here is derived from an EMBL/GenBank/DDBJ whole genome shotgun (WGS) entry which is preliminary data.</text>
</comment>
<dbReference type="AlphaFoldDB" id="A0A1F5WNU4"/>
<evidence type="ECO:0000313" key="2">
    <source>
        <dbReference type="Proteomes" id="UP000177723"/>
    </source>
</evidence>
<name>A0A1F5WNU4_9BACT</name>
<reference evidence="1 2" key="1">
    <citation type="journal article" date="2016" name="Nat. Commun.">
        <title>Thousands of microbial genomes shed light on interconnected biogeochemical processes in an aquifer system.</title>
        <authorList>
            <person name="Anantharaman K."/>
            <person name="Brown C.T."/>
            <person name="Hug L.A."/>
            <person name="Sharon I."/>
            <person name="Castelle C.J."/>
            <person name="Probst A.J."/>
            <person name="Thomas B.C."/>
            <person name="Singh A."/>
            <person name="Wilkins M.J."/>
            <person name="Karaoz U."/>
            <person name="Brodie E.L."/>
            <person name="Williams K.H."/>
            <person name="Hubbard S.S."/>
            <person name="Banfield J.F."/>
        </authorList>
    </citation>
    <scope>NUCLEOTIDE SEQUENCE [LARGE SCALE GENOMIC DNA]</scope>
</reference>
<sequence length="125" mass="13908">MNFCDYFHVLVQHAAIHMDAIRDTLTHDVMKGTFSLDKAADFLESSKMKAESIEKQLSSILTTQADLEAFAGVMKQCVENMQVLQKAIDARKNDPVSLLEAKNAMANLSGWIFGLEFVILQANLS</sequence>
<gene>
    <name evidence="1" type="ORF">A3F23_03455</name>
</gene>
<dbReference type="Proteomes" id="UP000177723">
    <property type="component" value="Unassembled WGS sequence"/>
</dbReference>
<protein>
    <submittedName>
        <fullName evidence="1">Uncharacterized protein</fullName>
    </submittedName>
</protein>
<organism evidence="1 2">
    <name type="scientific">Candidatus Giovannonibacteria bacterium RIFCSPHIGHO2_12_FULL_43_15</name>
    <dbReference type="NCBI Taxonomy" id="1798341"/>
    <lineage>
        <taxon>Bacteria</taxon>
        <taxon>Candidatus Giovannoniibacteriota</taxon>
    </lineage>
</organism>
<dbReference type="EMBL" id="MFHT01000021">
    <property type="protein sequence ID" value="OGF77328.1"/>
    <property type="molecule type" value="Genomic_DNA"/>
</dbReference>
<proteinExistence type="predicted"/>